<reference evidence="5" key="1">
    <citation type="submission" date="2017-02" db="UniProtKB">
        <authorList>
            <consortium name="WormBaseParasite"/>
        </authorList>
    </citation>
    <scope>IDENTIFICATION</scope>
</reference>
<proteinExistence type="inferred from homology"/>
<keyword evidence="1" id="KW-0143">Chaperone</keyword>
<accession>A0A0N5A1J9</accession>
<evidence type="ECO:0000259" key="3">
    <source>
        <dbReference type="Pfam" id="PF02953"/>
    </source>
</evidence>
<dbReference type="SUPFAM" id="SSF144122">
    <property type="entry name" value="Tim10-like"/>
    <property type="match status" value="1"/>
</dbReference>
<dbReference type="WBParaSite" id="PTRK_0001549800.1">
    <property type="protein sequence ID" value="PTRK_0001549800.1"/>
    <property type="gene ID" value="PTRK_0001549800"/>
</dbReference>
<dbReference type="STRING" id="131310.A0A0N5A1J9"/>
<evidence type="ECO:0000313" key="4">
    <source>
        <dbReference type="Proteomes" id="UP000038045"/>
    </source>
</evidence>
<comment type="domain">
    <text evidence="1">The twin CX3C motif contains 4 conserved Cys residues that form 2 disulfide bonds in the mitochondrial intermembrane space.</text>
</comment>
<name>A0A0N5A1J9_PARTI</name>
<comment type="subcellular location">
    <subcellularLocation>
        <location evidence="1">Mitochondrion inner membrane</location>
        <topology evidence="1">Peripheral membrane protein</topology>
        <orientation evidence="1">Intermembrane side</orientation>
    </subcellularLocation>
</comment>
<dbReference type="AlphaFoldDB" id="A0A0N5A1J9"/>
<comment type="subunit">
    <text evidence="1">Heterohexamer.</text>
</comment>
<organism evidence="4 5">
    <name type="scientific">Parastrongyloides trichosuri</name>
    <name type="common">Possum-specific nematode worm</name>
    <dbReference type="NCBI Taxonomy" id="131310"/>
    <lineage>
        <taxon>Eukaryota</taxon>
        <taxon>Metazoa</taxon>
        <taxon>Ecdysozoa</taxon>
        <taxon>Nematoda</taxon>
        <taxon>Chromadorea</taxon>
        <taxon>Rhabditida</taxon>
        <taxon>Tylenchina</taxon>
        <taxon>Panagrolaimomorpha</taxon>
        <taxon>Strongyloidoidea</taxon>
        <taxon>Strongyloididae</taxon>
        <taxon>Parastrongyloides</taxon>
    </lineage>
</organism>
<dbReference type="InterPro" id="IPR035427">
    <property type="entry name" value="Tim10-like_dom_sf"/>
</dbReference>
<dbReference type="Proteomes" id="UP000038045">
    <property type="component" value="Unplaced"/>
</dbReference>
<protein>
    <recommendedName>
        <fullName evidence="1">Mitochondrial import inner membrane translocase subunit</fullName>
    </recommendedName>
</protein>
<keyword evidence="1" id="KW-0472">Membrane</keyword>
<dbReference type="InterPro" id="IPR004217">
    <property type="entry name" value="Tim10-like"/>
</dbReference>
<evidence type="ECO:0000256" key="1">
    <source>
        <dbReference type="RuleBase" id="RU367043"/>
    </source>
</evidence>
<keyword evidence="1" id="KW-0653">Protein transport</keyword>
<comment type="similarity">
    <text evidence="1">Belongs to the small Tim family.</text>
</comment>
<keyword evidence="1" id="KW-0999">Mitochondrion inner membrane</keyword>
<feature type="region of interest" description="Disordered" evidence="2">
    <location>
        <begin position="75"/>
        <end position="97"/>
    </location>
</feature>
<dbReference type="Gene3D" id="1.10.287.810">
    <property type="entry name" value="Mitochondrial import inner membrane translocase subunit tim13 like domains"/>
    <property type="match status" value="1"/>
</dbReference>
<feature type="compositionally biased region" description="Basic and acidic residues" evidence="2">
    <location>
        <begin position="84"/>
        <end position="97"/>
    </location>
</feature>
<keyword evidence="1" id="KW-1015">Disulfide bond</keyword>
<evidence type="ECO:0000256" key="2">
    <source>
        <dbReference type="SAM" id="MobiDB-lite"/>
    </source>
</evidence>
<sequence>MAVDPSLSGFLQELQAETQKAKFAEQVHTLTGRCWDVCFPDNRYPGRMDPRNERCLSNCVNRFIDASAFMVNHLQGHSSSGGGHHHETTEAKKSSWW</sequence>
<keyword evidence="1" id="KW-0496">Mitochondrion</keyword>
<dbReference type="GO" id="GO:0005743">
    <property type="term" value="C:mitochondrial inner membrane"/>
    <property type="evidence" value="ECO:0007669"/>
    <property type="project" value="UniProtKB-SubCell"/>
</dbReference>
<evidence type="ECO:0000313" key="5">
    <source>
        <dbReference type="WBParaSite" id="PTRK_0001549800.1"/>
    </source>
</evidence>
<dbReference type="GO" id="GO:0015031">
    <property type="term" value="P:protein transport"/>
    <property type="evidence" value="ECO:0007669"/>
    <property type="project" value="UniProtKB-KW"/>
</dbReference>
<keyword evidence="1" id="KW-0811">Translocation</keyword>
<comment type="function">
    <text evidence="1">Mitochondrial intermembrane chaperone that participates in the import and insertion of some multi-pass transmembrane proteins into the mitochondrial inner membrane. Also required for the transfer of beta-barrel precursors from the TOM complex to the sorting and assembly machinery (SAM complex) of the outer membrane. Acts as a chaperone-like protein that protects the hydrophobic precursors from aggregation and guide them through the mitochondrial intermembrane space.</text>
</comment>
<feature type="domain" description="Tim10-like" evidence="3">
    <location>
        <begin position="12"/>
        <end position="75"/>
    </location>
</feature>
<dbReference type="Pfam" id="PF02953">
    <property type="entry name" value="zf-Tim10_DDP"/>
    <property type="match status" value="1"/>
</dbReference>
<keyword evidence="1" id="KW-0813">Transport</keyword>
<keyword evidence="4" id="KW-1185">Reference proteome</keyword>